<sequence length="210" mass="23588">MPSPITTPKRRPGRIGRGRGWACDKRSILRALKTVQEQRGVRVDDTEFTILKSLPPSQLIEVAKRWVLLIRSGQGYSPLGLTIHRDRLHKVRPVAAHLGERYAAWFDSNGKRCDVARRRTLRVGNSERPEKDSRQGLVRGRPKKTAGRRKVQGEANEGPKRSAVPLNEKKRCSPAEGSSQDMANSQDDHEWLPDLRFLATPGSGAMLEKT</sequence>
<keyword evidence="3" id="KW-1185">Reference proteome</keyword>
<feature type="region of interest" description="Disordered" evidence="1">
    <location>
        <begin position="124"/>
        <end position="210"/>
    </location>
</feature>
<dbReference type="EMBL" id="JAAPAO010001527">
    <property type="protein sequence ID" value="KAF4649469.1"/>
    <property type="molecule type" value="Genomic_DNA"/>
</dbReference>
<protein>
    <submittedName>
        <fullName evidence="2">Uncharacterized protein</fullName>
    </submittedName>
</protein>
<dbReference type="OrthoDB" id="10659170at2759"/>
<evidence type="ECO:0000313" key="3">
    <source>
        <dbReference type="Proteomes" id="UP000591131"/>
    </source>
</evidence>
<feature type="compositionally biased region" description="Basic and acidic residues" evidence="1">
    <location>
        <begin position="125"/>
        <end position="134"/>
    </location>
</feature>
<feature type="non-terminal residue" evidence="2">
    <location>
        <position position="1"/>
    </location>
</feature>
<comment type="caution">
    <text evidence="2">The sequence shown here is derived from an EMBL/GenBank/DDBJ whole genome shotgun (WGS) entry which is preliminary data.</text>
</comment>
<gene>
    <name evidence="2" type="ORF">FOL47_002057</name>
</gene>
<accession>A0A7J6KS99</accession>
<evidence type="ECO:0000313" key="2">
    <source>
        <dbReference type="EMBL" id="KAF4649469.1"/>
    </source>
</evidence>
<proteinExistence type="predicted"/>
<feature type="compositionally biased region" description="Basic residues" evidence="1">
    <location>
        <begin position="140"/>
        <end position="150"/>
    </location>
</feature>
<dbReference type="Proteomes" id="UP000591131">
    <property type="component" value="Unassembled WGS sequence"/>
</dbReference>
<organism evidence="2 3">
    <name type="scientific">Perkinsus chesapeaki</name>
    <name type="common">Clam parasite</name>
    <name type="synonym">Perkinsus andrewsi</name>
    <dbReference type="NCBI Taxonomy" id="330153"/>
    <lineage>
        <taxon>Eukaryota</taxon>
        <taxon>Sar</taxon>
        <taxon>Alveolata</taxon>
        <taxon>Perkinsozoa</taxon>
        <taxon>Perkinsea</taxon>
        <taxon>Perkinsida</taxon>
        <taxon>Perkinsidae</taxon>
        <taxon>Perkinsus</taxon>
    </lineage>
</organism>
<dbReference type="AlphaFoldDB" id="A0A7J6KS99"/>
<name>A0A7J6KS99_PERCH</name>
<reference evidence="2 3" key="1">
    <citation type="submission" date="2020-04" db="EMBL/GenBank/DDBJ databases">
        <title>Perkinsus chesapeaki whole genome sequence.</title>
        <authorList>
            <person name="Bogema D.R."/>
        </authorList>
    </citation>
    <scope>NUCLEOTIDE SEQUENCE [LARGE SCALE GENOMIC DNA]</scope>
    <source>
        <strain evidence="2">ATCC PRA-425</strain>
    </source>
</reference>
<evidence type="ECO:0000256" key="1">
    <source>
        <dbReference type="SAM" id="MobiDB-lite"/>
    </source>
</evidence>
<feature type="compositionally biased region" description="Polar residues" evidence="1">
    <location>
        <begin position="176"/>
        <end position="185"/>
    </location>
</feature>